<dbReference type="PROSITE" id="PS51766">
    <property type="entry name" value="DOCKERIN"/>
    <property type="match status" value="1"/>
</dbReference>
<dbReference type="PANTHER" id="PTHR45661:SF3">
    <property type="entry name" value="IG-LIKE DOMAIN-CONTAINING PROTEIN"/>
    <property type="match status" value="1"/>
</dbReference>
<dbReference type="SUPFAM" id="SSF52058">
    <property type="entry name" value="L domain-like"/>
    <property type="match status" value="1"/>
</dbReference>
<dbReference type="InterPro" id="IPR016134">
    <property type="entry name" value="Dockerin_dom"/>
</dbReference>
<dbReference type="InterPro" id="IPR026906">
    <property type="entry name" value="LRR_5"/>
</dbReference>
<dbReference type="SUPFAM" id="SSF63446">
    <property type="entry name" value="Type I dockerin domain"/>
    <property type="match status" value="1"/>
</dbReference>
<dbReference type="EMBL" id="FNWV01000001">
    <property type="protein sequence ID" value="SEH38119.1"/>
    <property type="molecule type" value="Genomic_DNA"/>
</dbReference>
<dbReference type="InterPro" id="IPR032675">
    <property type="entry name" value="LRR_dom_sf"/>
</dbReference>
<dbReference type="Gene3D" id="3.40.50.12480">
    <property type="match status" value="1"/>
</dbReference>
<dbReference type="GO" id="GO:0004553">
    <property type="term" value="F:hydrolase activity, hydrolyzing O-glycosyl compounds"/>
    <property type="evidence" value="ECO:0007669"/>
    <property type="project" value="InterPro"/>
</dbReference>
<dbReference type="InterPro" id="IPR002105">
    <property type="entry name" value="Dockerin_1_rpt"/>
</dbReference>
<dbReference type="Proteomes" id="UP000183190">
    <property type="component" value="Unassembled WGS sequence"/>
</dbReference>
<sequence length="780" mass="86452">MEIKKIIAAVTALVLVGGACNVTEGKNVISSVYAADTEASAEVVKDGIKYTISNGEAIVSGAEDDSIVDLVIPDEVDGCPVTAIGYCAFDASSSGCRHIKSVVLGKNVKKIDSQAFDECYELETVTLNDELESIGTYAFSRCFSLKEVKTGSKLKEIKRDAFCLCVNLKSFEIGESVEEIQSGAFQRTGIEVFEVPERFEKAENVFVSYDIPKEYCGIIKIKNPECELRNETRWENTLIVCDENSRARYQAERYKLNWCTFEQFENGDYEKQELSALDPLICLRDYGMSFKETEDGLKVEDVLMAEDGTLVIPDEVDGIPVVEFGMYTEGIEYKRINSRVAEDVKKIVLGKNVKRISERGFEEFRNLEVIEGGEGLEEIGKYAFGRLDKVKSISFSDNIRNIKFDPCDEFLSELAYGMEFEESEGELVIKDISESALEDGTLVIPDEVQGKPVAYLNAGGTKKLASSTESDGYTLSIYVYPSYRSNFIPSEVKKQIKKVVIGKNLKVIPLETFSDCKNLESIEGGEGVEYIGNEAFANCEKLASLKLYDNVIEMNDSAFSGCTNLKKVEIGNGLKEIEDKAFSGCTNLKEVKFGNGLKEIGNSSFKGCEALEEISFPNSLSEIGWYAFNGTDLKTIIIPENVKNIGVDSFTWKDDTSEEKVIVKIYSANCDFYSNSIDLKKVEKIYGYVDSTAKRIAKINAVDFYAFGDSNFDSEVDMSDVVLVMQSLANPNKYGINGTDEHHITEKGMDCADVEGNGNGITSSDALKIQKYLLGQENFS</sequence>
<dbReference type="Gene3D" id="1.10.1330.10">
    <property type="entry name" value="Dockerin domain"/>
    <property type="match status" value="1"/>
</dbReference>
<evidence type="ECO:0000313" key="3">
    <source>
        <dbReference type="Proteomes" id="UP000183190"/>
    </source>
</evidence>
<dbReference type="PROSITE" id="PS51257">
    <property type="entry name" value="PROKAR_LIPOPROTEIN"/>
    <property type="match status" value="1"/>
</dbReference>
<evidence type="ECO:0000313" key="2">
    <source>
        <dbReference type="EMBL" id="SEH38119.1"/>
    </source>
</evidence>
<dbReference type="InterPro" id="IPR036439">
    <property type="entry name" value="Dockerin_dom_sf"/>
</dbReference>
<reference evidence="2 3" key="1">
    <citation type="submission" date="2016-10" db="EMBL/GenBank/DDBJ databases">
        <authorList>
            <person name="de Groot N.N."/>
        </authorList>
    </citation>
    <scope>NUCLEOTIDE SEQUENCE [LARGE SCALE GENOMIC DNA]</scope>
    <source>
        <strain evidence="2 3">YAD2003</strain>
    </source>
</reference>
<dbReference type="Pfam" id="PF13306">
    <property type="entry name" value="LRR_5"/>
    <property type="match status" value="3"/>
</dbReference>
<dbReference type="RefSeq" id="WP_074714048.1">
    <property type="nucleotide sequence ID" value="NZ_FNWV01000001.1"/>
</dbReference>
<name>A0A1H6HVH3_RUMFL</name>
<dbReference type="InterPro" id="IPR053139">
    <property type="entry name" value="Surface_bspA-like"/>
</dbReference>
<organism evidence="2 3">
    <name type="scientific">Ruminococcus flavefaciens</name>
    <dbReference type="NCBI Taxonomy" id="1265"/>
    <lineage>
        <taxon>Bacteria</taxon>
        <taxon>Bacillati</taxon>
        <taxon>Bacillota</taxon>
        <taxon>Clostridia</taxon>
        <taxon>Eubacteriales</taxon>
        <taxon>Oscillospiraceae</taxon>
        <taxon>Ruminococcus</taxon>
    </lineage>
</organism>
<dbReference type="PANTHER" id="PTHR45661">
    <property type="entry name" value="SURFACE ANTIGEN"/>
    <property type="match status" value="1"/>
</dbReference>
<feature type="domain" description="Dockerin" evidence="1">
    <location>
        <begin position="703"/>
        <end position="780"/>
    </location>
</feature>
<dbReference type="OrthoDB" id="1974471at2"/>
<accession>A0A1H6HVH3</accession>
<dbReference type="Pfam" id="PF00404">
    <property type="entry name" value="Dockerin_1"/>
    <property type="match status" value="1"/>
</dbReference>
<protein>
    <submittedName>
        <fullName evidence="2">Leucine rich repeat-containing protein</fullName>
    </submittedName>
</protein>
<evidence type="ECO:0000259" key="1">
    <source>
        <dbReference type="PROSITE" id="PS51766"/>
    </source>
</evidence>
<dbReference type="CDD" id="cd14256">
    <property type="entry name" value="Dockerin_I"/>
    <property type="match status" value="1"/>
</dbReference>
<proteinExistence type="predicted"/>
<dbReference type="Gene3D" id="3.80.10.10">
    <property type="entry name" value="Ribonuclease Inhibitor"/>
    <property type="match status" value="4"/>
</dbReference>
<gene>
    <name evidence="2" type="ORF">SAMN02910265_00203</name>
</gene>
<dbReference type="GO" id="GO:0000272">
    <property type="term" value="P:polysaccharide catabolic process"/>
    <property type="evidence" value="ECO:0007669"/>
    <property type="project" value="InterPro"/>
</dbReference>
<dbReference type="AlphaFoldDB" id="A0A1H6HVH3"/>